<keyword evidence="1" id="KW-0472">Membrane</keyword>
<protein>
    <submittedName>
        <fullName evidence="2">Uncharacterized protein</fullName>
    </submittedName>
</protein>
<name>A0A561S992_9ACTN</name>
<accession>A0A561S992</accession>
<gene>
    <name evidence="2" type="ORF">FHX73_1963</name>
</gene>
<dbReference type="RefSeq" id="WP_145911649.1">
    <property type="nucleotide sequence ID" value="NZ_BAAAMZ010000028.1"/>
</dbReference>
<keyword evidence="3" id="KW-1185">Reference proteome</keyword>
<evidence type="ECO:0000313" key="3">
    <source>
        <dbReference type="Proteomes" id="UP000317940"/>
    </source>
</evidence>
<feature type="transmembrane region" description="Helical" evidence="1">
    <location>
        <begin position="122"/>
        <end position="139"/>
    </location>
</feature>
<feature type="transmembrane region" description="Helical" evidence="1">
    <location>
        <begin position="81"/>
        <end position="102"/>
    </location>
</feature>
<dbReference type="Proteomes" id="UP000317940">
    <property type="component" value="Unassembled WGS sequence"/>
</dbReference>
<feature type="transmembrane region" description="Helical" evidence="1">
    <location>
        <begin position="42"/>
        <end position="61"/>
    </location>
</feature>
<sequence>MPRKRGAAAPPPFVLWREVLVAYAMPAATAGAGGLATGRPQLLAAALTTIAGTSALVAALIGARLRHRPDRSWTVRVPRAVLSVGSGLGAAALALLLGSAGARWLPLIPALADSPWPGRLRLDLPVSAAVAAVITTWRWRGTRRHS</sequence>
<dbReference type="OrthoDB" id="2643490at2"/>
<dbReference type="EMBL" id="VIWT01000009">
    <property type="protein sequence ID" value="TWF71433.1"/>
    <property type="molecule type" value="Genomic_DNA"/>
</dbReference>
<reference evidence="2 3" key="1">
    <citation type="submission" date="2019-06" db="EMBL/GenBank/DDBJ databases">
        <title>Sequencing the genomes of 1000 actinobacteria strains.</title>
        <authorList>
            <person name="Klenk H.-P."/>
        </authorList>
    </citation>
    <scope>NUCLEOTIDE SEQUENCE [LARGE SCALE GENOMIC DNA]</scope>
    <source>
        <strain evidence="2 3">DSM 44826</strain>
    </source>
</reference>
<evidence type="ECO:0000256" key="1">
    <source>
        <dbReference type="SAM" id="Phobius"/>
    </source>
</evidence>
<evidence type="ECO:0000313" key="2">
    <source>
        <dbReference type="EMBL" id="TWF71433.1"/>
    </source>
</evidence>
<keyword evidence="1" id="KW-1133">Transmembrane helix</keyword>
<dbReference type="AlphaFoldDB" id="A0A561S992"/>
<feature type="transmembrane region" description="Helical" evidence="1">
    <location>
        <begin position="20"/>
        <end position="36"/>
    </location>
</feature>
<organism evidence="2 3">
    <name type="scientific">Kitasatospora viridis</name>
    <dbReference type="NCBI Taxonomy" id="281105"/>
    <lineage>
        <taxon>Bacteria</taxon>
        <taxon>Bacillati</taxon>
        <taxon>Actinomycetota</taxon>
        <taxon>Actinomycetes</taxon>
        <taxon>Kitasatosporales</taxon>
        <taxon>Streptomycetaceae</taxon>
        <taxon>Kitasatospora</taxon>
    </lineage>
</organism>
<keyword evidence="1" id="KW-0812">Transmembrane</keyword>
<comment type="caution">
    <text evidence="2">The sequence shown here is derived from an EMBL/GenBank/DDBJ whole genome shotgun (WGS) entry which is preliminary data.</text>
</comment>
<proteinExistence type="predicted"/>